<dbReference type="GO" id="GO:0004674">
    <property type="term" value="F:protein serine/threonine kinase activity"/>
    <property type="evidence" value="ECO:0007669"/>
    <property type="project" value="UniProtKB-KW"/>
</dbReference>
<proteinExistence type="inferred from homology"/>
<comment type="subcellular location">
    <subcellularLocation>
        <location evidence="1">Nucleus</location>
    </subcellularLocation>
</comment>
<dbReference type="PROSITE" id="PS50011">
    <property type="entry name" value="PROTEIN_KINASE_DOM"/>
    <property type="match status" value="1"/>
</dbReference>
<comment type="catalytic activity">
    <reaction evidence="14">
        <text>L-threonyl-[protein] + ATP = O-phospho-L-threonyl-[protein] + ADP + H(+)</text>
        <dbReference type="Rhea" id="RHEA:46608"/>
        <dbReference type="Rhea" id="RHEA-COMP:11060"/>
        <dbReference type="Rhea" id="RHEA-COMP:11605"/>
        <dbReference type="ChEBI" id="CHEBI:15378"/>
        <dbReference type="ChEBI" id="CHEBI:30013"/>
        <dbReference type="ChEBI" id="CHEBI:30616"/>
        <dbReference type="ChEBI" id="CHEBI:61977"/>
        <dbReference type="ChEBI" id="CHEBI:456216"/>
        <dbReference type="EC" id="2.7.11.1"/>
    </reaction>
</comment>
<dbReference type="InterPro" id="IPR008271">
    <property type="entry name" value="Ser/Thr_kinase_AS"/>
</dbReference>
<feature type="compositionally biased region" description="Basic residues" evidence="18">
    <location>
        <begin position="926"/>
        <end position="942"/>
    </location>
</feature>
<evidence type="ECO:0000313" key="20">
    <source>
        <dbReference type="EMBL" id="KAL2094003.1"/>
    </source>
</evidence>
<evidence type="ECO:0000256" key="13">
    <source>
        <dbReference type="ARBA" id="ARBA00023242"/>
    </source>
</evidence>
<evidence type="ECO:0000256" key="6">
    <source>
        <dbReference type="ARBA" id="ARBA00022679"/>
    </source>
</evidence>
<evidence type="ECO:0000256" key="2">
    <source>
        <dbReference type="ARBA" id="ARBA00012513"/>
    </source>
</evidence>
<keyword evidence="3" id="KW-1017">Isopeptide bond</keyword>
<dbReference type="InterPro" id="IPR017441">
    <property type="entry name" value="Protein_kinase_ATP_BS"/>
</dbReference>
<dbReference type="FunFam" id="1.10.510.10:FF:000029">
    <property type="entry name" value="Homeodomain-interacting protein kinase 2 isoform 1"/>
    <property type="match status" value="1"/>
</dbReference>
<feature type="compositionally biased region" description="Pro residues" evidence="18">
    <location>
        <begin position="1209"/>
        <end position="1228"/>
    </location>
</feature>
<dbReference type="Pfam" id="PF00069">
    <property type="entry name" value="Pkinase"/>
    <property type="match status" value="1"/>
</dbReference>
<evidence type="ECO:0000256" key="17">
    <source>
        <dbReference type="PROSITE-ProRule" id="PRU10141"/>
    </source>
</evidence>
<dbReference type="PROSITE" id="PS00108">
    <property type="entry name" value="PROTEIN_KINASE_ST"/>
    <property type="match status" value="1"/>
</dbReference>
<dbReference type="PROSITE" id="PS00107">
    <property type="entry name" value="PROTEIN_KINASE_ATP"/>
    <property type="match status" value="1"/>
</dbReference>
<evidence type="ECO:0000256" key="8">
    <source>
        <dbReference type="ARBA" id="ARBA00022777"/>
    </source>
</evidence>
<evidence type="ECO:0000256" key="7">
    <source>
        <dbReference type="ARBA" id="ARBA00022741"/>
    </source>
</evidence>
<evidence type="ECO:0000256" key="12">
    <source>
        <dbReference type="ARBA" id="ARBA00023163"/>
    </source>
</evidence>
<evidence type="ECO:0000256" key="11">
    <source>
        <dbReference type="ARBA" id="ARBA00023015"/>
    </source>
</evidence>
<feature type="region of interest" description="Disordered" evidence="18">
    <location>
        <begin position="1265"/>
        <end position="1296"/>
    </location>
</feature>
<evidence type="ECO:0000259" key="19">
    <source>
        <dbReference type="PROSITE" id="PS50011"/>
    </source>
</evidence>
<dbReference type="Gene3D" id="3.30.200.20">
    <property type="entry name" value="Phosphorylase Kinase, domain 1"/>
    <property type="match status" value="1"/>
</dbReference>
<feature type="binding site" evidence="17">
    <location>
        <position position="311"/>
    </location>
    <ligand>
        <name>ATP</name>
        <dbReference type="ChEBI" id="CHEBI:30616"/>
    </ligand>
</feature>
<evidence type="ECO:0000256" key="3">
    <source>
        <dbReference type="ARBA" id="ARBA00022499"/>
    </source>
</evidence>
<feature type="compositionally biased region" description="Low complexity" evidence="18">
    <location>
        <begin position="945"/>
        <end position="959"/>
    </location>
</feature>
<feature type="domain" description="Protein kinase" evidence="19">
    <location>
        <begin position="282"/>
        <end position="610"/>
    </location>
</feature>
<evidence type="ECO:0000256" key="16">
    <source>
        <dbReference type="ARBA" id="ARBA00061380"/>
    </source>
</evidence>
<comment type="similarity">
    <text evidence="16">Belongs to the protein kinase superfamily. CMGC Ser/Thr protein kinase family. HIPK subfamily.</text>
</comment>
<dbReference type="FunFam" id="3.30.200.20:FF:000022">
    <property type="entry name" value="Homeodomain-interacting protein kinase 2 isoform 1"/>
    <property type="match status" value="1"/>
</dbReference>
<comment type="catalytic activity">
    <reaction evidence="15">
        <text>L-seryl-[protein] + ATP = O-phospho-L-seryl-[protein] + ADP + H(+)</text>
        <dbReference type="Rhea" id="RHEA:17989"/>
        <dbReference type="Rhea" id="RHEA-COMP:9863"/>
        <dbReference type="Rhea" id="RHEA-COMP:11604"/>
        <dbReference type="ChEBI" id="CHEBI:15378"/>
        <dbReference type="ChEBI" id="CHEBI:29999"/>
        <dbReference type="ChEBI" id="CHEBI:30616"/>
        <dbReference type="ChEBI" id="CHEBI:83421"/>
        <dbReference type="ChEBI" id="CHEBI:456216"/>
        <dbReference type="EC" id="2.7.11.1"/>
    </reaction>
</comment>
<dbReference type="GO" id="GO:0005654">
    <property type="term" value="C:nucleoplasm"/>
    <property type="evidence" value="ECO:0007669"/>
    <property type="project" value="UniProtKB-ARBA"/>
</dbReference>
<keyword evidence="11" id="KW-0805">Transcription regulation</keyword>
<dbReference type="PANTHER" id="PTHR24058:SF45">
    <property type="entry name" value="HOMEODOMAIN-INTERACTING PROTEIN KINASE 3"/>
    <property type="match status" value="1"/>
</dbReference>
<accession>A0ABD1K4G0</accession>
<feature type="compositionally biased region" description="Basic and acidic residues" evidence="18">
    <location>
        <begin position="906"/>
        <end position="925"/>
    </location>
</feature>
<evidence type="ECO:0000256" key="18">
    <source>
        <dbReference type="SAM" id="MobiDB-lite"/>
    </source>
</evidence>
<dbReference type="CDD" id="cd14211">
    <property type="entry name" value="STKc_HIPK"/>
    <property type="match status" value="1"/>
</dbReference>
<protein>
    <recommendedName>
        <fullName evidence="2">non-specific serine/threonine protein kinase</fullName>
        <ecNumber evidence="2">2.7.11.1</ecNumber>
    </recommendedName>
</protein>
<evidence type="ECO:0000256" key="9">
    <source>
        <dbReference type="ARBA" id="ARBA00022840"/>
    </source>
</evidence>
<dbReference type="PANTHER" id="PTHR24058">
    <property type="entry name" value="DUAL SPECIFICITY PROTEIN KINASE"/>
    <property type="match status" value="1"/>
</dbReference>
<dbReference type="Gene3D" id="1.10.510.10">
    <property type="entry name" value="Transferase(Phosphotransferase) domain 1"/>
    <property type="match status" value="1"/>
</dbReference>
<keyword evidence="9 17" id="KW-0067">ATP-binding</keyword>
<name>A0ABD1K4G0_9TELE</name>
<evidence type="ECO:0000256" key="15">
    <source>
        <dbReference type="ARBA" id="ARBA00048679"/>
    </source>
</evidence>
<dbReference type="EMBL" id="JBHFQA010000009">
    <property type="protein sequence ID" value="KAL2094003.1"/>
    <property type="molecule type" value="Genomic_DNA"/>
</dbReference>
<dbReference type="GO" id="GO:0005737">
    <property type="term" value="C:cytoplasm"/>
    <property type="evidence" value="ECO:0007669"/>
    <property type="project" value="UniProtKB-ARBA"/>
</dbReference>
<keyword evidence="13" id="KW-0539">Nucleus</keyword>
<evidence type="ECO:0000256" key="1">
    <source>
        <dbReference type="ARBA" id="ARBA00004123"/>
    </source>
</evidence>
<dbReference type="InterPro" id="IPR011009">
    <property type="entry name" value="Kinase-like_dom_sf"/>
</dbReference>
<evidence type="ECO:0000256" key="10">
    <source>
        <dbReference type="ARBA" id="ARBA00022843"/>
    </source>
</evidence>
<dbReference type="EC" id="2.7.11.1" evidence="2"/>
<organism evidence="20 21">
    <name type="scientific">Coilia grayii</name>
    <name type="common">Gray's grenadier anchovy</name>
    <dbReference type="NCBI Taxonomy" id="363190"/>
    <lineage>
        <taxon>Eukaryota</taxon>
        <taxon>Metazoa</taxon>
        <taxon>Chordata</taxon>
        <taxon>Craniata</taxon>
        <taxon>Vertebrata</taxon>
        <taxon>Euteleostomi</taxon>
        <taxon>Actinopterygii</taxon>
        <taxon>Neopterygii</taxon>
        <taxon>Teleostei</taxon>
        <taxon>Clupei</taxon>
        <taxon>Clupeiformes</taxon>
        <taxon>Clupeoidei</taxon>
        <taxon>Engraulidae</taxon>
        <taxon>Coilinae</taxon>
        <taxon>Coilia</taxon>
    </lineage>
</organism>
<keyword evidence="4" id="KW-0723">Serine/threonine-protein kinase</keyword>
<feature type="compositionally biased region" description="Low complexity" evidence="18">
    <location>
        <begin position="1001"/>
        <end position="1021"/>
    </location>
</feature>
<evidence type="ECO:0000256" key="5">
    <source>
        <dbReference type="ARBA" id="ARBA00022553"/>
    </source>
</evidence>
<keyword evidence="7 17" id="KW-0547">Nucleotide-binding</keyword>
<dbReference type="Proteomes" id="UP001591681">
    <property type="component" value="Unassembled WGS sequence"/>
</dbReference>
<evidence type="ECO:0000313" key="21">
    <source>
        <dbReference type="Proteomes" id="UP001591681"/>
    </source>
</evidence>
<feature type="region of interest" description="Disordered" evidence="18">
    <location>
        <begin position="1001"/>
        <end position="1059"/>
    </location>
</feature>
<evidence type="ECO:0000256" key="4">
    <source>
        <dbReference type="ARBA" id="ARBA00022527"/>
    </source>
</evidence>
<keyword evidence="6" id="KW-0808">Transferase</keyword>
<dbReference type="SMART" id="SM00220">
    <property type="entry name" value="S_TKc"/>
    <property type="match status" value="1"/>
</dbReference>
<sequence length="1332" mass="143245">MVWAKINSITCSEKTGVQTIVTACEGMASQVLVYPPHVYQTQTSAFCNIKKPRVALSRCAYHEGIPQAYVIGINLDVAPSTNIPPSETEESTTCKPPAGQDSLQALPQKTVPSKHLSAAPAPPEGVACSQEAAPAQRGRPEGSRGVTATAAAAESLGGDGVGDGDGGGGSGSSWSSGGGRGRGLGRGEEDNSGEGLDLVDRPVRCGLNRKSGASENSSSTMQIVEDCSTLPAMLQTSVGNTAAGAVVPLKESGTGGGAVTGTVEGDYQLVQHEVLCSMKNTYEVLEFLGRGTFGQVVKCWKRGSSDIVAIKILKNHPSYARQGQIEVSILARLSRENAEEHNLVRAFECFQHRSHTCLVFEMLEQNLYDFLKQNKFSPLPLKVIRPMLQQVATALKKLKSLGLIHADLKPENIMLVDPVRQPYRVKVIDFGSASHVSKAVCSTYLQSRYYRAPEIILGLPFCEAIDMWSLGCVMAELFLGWPLYPGALEYDQIRYISQTQGLPGEHLLNSGTKTPRFFCRESESPYAAWRLKTTEEHEAETGLKSKEARKYIFSCLDDIGHVNLVLSMEGADQQAEKADRREFVDLLKAMLLMDAERRLSPGDALAHPFLTMHHLFDFPHSNHVQSCLHIMDMCQTKSSSYDSLGRSKAQAVRTGTLASTANMSVAFNKMACVHTQSLPPSAPSVLHPGIPIQAGNAQFGCNESFQQALILCPPALQGIPSNPSQAAAYPVRMESSIPLVTQAPAIQPITMRPGVIAQQPWSNRTPQILVPAWQQVPPPATTLASDSMAAPQRLGEWGKVQTHAGHFGSVMQQPLLPNQMAVSAHQPINIGIAHVVWPQPASNKRGNPNQNRCMNISHSADPLASTCHLSPKMLDRPQSTGAEDALQPPPASASMPRVGSSAEPAQDGRPELSCCRSDRDSDEGRRRHHRHHHQQRRQRRRDRQTPQQSIIIASSPSPTGSVISISSDPDEDEGQGSPQRCVGSAECEACEGTLNMQRVCSLSSPDSSLSTSSSASAQSSPGPCKRANSMSEDDGNESGRETVDGSPASDSSLGRSTSPYAEAPYRLTNQNSESRPAPLALASERGGANKPPVRTVVVPPMRVQNNNNSIIPDERLASAVLESLCQSRGRCVPARLSHFTPILPRQQKMSSAFQQQPLGFGQVQHYGSCHKEWNGNYVSHRPQAFIPPTVHAHAFPLAAHGSPTHSAAPPQPPPAAPAPAPPPPPPVQAPALLSYPPPPPPTSAPVAHLLASPCPSRPAVLQPAYGLLPPPHPHPHPHTHPSLTVGLSPHHHPHPHPPAQFKPLFPPHSFMASPVYAGFPLSPTKLSQYPYI</sequence>
<feature type="compositionally biased region" description="Polar residues" evidence="18">
    <location>
        <begin position="1048"/>
        <end position="1059"/>
    </location>
</feature>
<dbReference type="InterPro" id="IPR000719">
    <property type="entry name" value="Prot_kinase_dom"/>
</dbReference>
<dbReference type="GO" id="GO:0005524">
    <property type="term" value="F:ATP binding"/>
    <property type="evidence" value="ECO:0007669"/>
    <property type="project" value="UniProtKB-UniRule"/>
</dbReference>
<gene>
    <name evidence="20" type="ORF">ACEWY4_011315</name>
</gene>
<evidence type="ECO:0000256" key="14">
    <source>
        <dbReference type="ARBA" id="ARBA00047899"/>
    </source>
</evidence>
<feature type="region of interest" description="Disordered" evidence="18">
    <location>
        <begin position="864"/>
        <end position="981"/>
    </location>
</feature>
<comment type="caution">
    <text evidence="20">The sequence shown here is derived from an EMBL/GenBank/DDBJ whole genome shotgun (WGS) entry which is preliminary data.</text>
</comment>
<feature type="compositionally biased region" description="Polar residues" evidence="18">
    <location>
        <begin position="101"/>
        <end position="111"/>
    </location>
</feature>
<dbReference type="SUPFAM" id="SSF56112">
    <property type="entry name" value="Protein kinase-like (PK-like)"/>
    <property type="match status" value="1"/>
</dbReference>
<feature type="compositionally biased region" description="Gly residues" evidence="18">
    <location>
        <begin position="157"/>
        <end position="184"/>
    </location>
</feature>
<feature type="region of interest" description="Disordered" evidence="18">
    <location>
        <begin position="81"/>
        <end position="199"/>
    </location>
</feature>
<keyword evidence="8" id="KW-0418">Kinase</keyword>
<keyword evidence="5" id="KW-0597">Phosphoprotein</keyword>
<keyword evidence="10" id="KW-0832">Ubl conjugation</keyword>
<keyword evidence="12" id="KW-0804">Transcription</keyword>
<reference evidence="20 21" key="1">
    <citation type="submission" date="2024-09" db="EMBL/GenBank/DDBJ databases">
        <title>A chromosome-level genome assembly of Gray's grenadier anchovy, Coilia grayii.</title>
        <authorList>
            <person name="Fu Z."/>
        </authorList>
    </citation>
    <scope>NUCLEOTIDE SEQUENCE [LARGE SCALE GENOMIC DNA]</scope>
    <source>
        <strain evidence="20">G4</strain>
        <tissue evidence="20">Muscle</tissue>
    </source>
</reference>
<dbReference type="InterPro" id="IPR050494">
    <property type="entry name" value="Ser_Thr_dual-spec_kinase"/>
</dbReference>
<keyword evidence="21" id="KW-1185">Reference proteome</keyword>
<feature type="region of interest" description="Disordered" evidence="18">
    <location>
        <begin position="1199"/>
        <end position="1244"/>
    </location>
</feature>